<dbReference type="PRINTS" id="PR00007">
    <property type="entry name" value="COMPLEMNTC1Q"/>
</dbReference>
<feature type="coiled-coil region" evidence="4">
    <location>
        <begin position="38"/>
        <end position="65"/>
    </location>
</feature>
<evidence type="ECO:0000256" key="5">
    <source>
        <dbReference type="SAM" id="SignalP"/>
    </source>
</evidence>
<dbReference type="InterPro" id="IPR008983">
    <property type="entry name" value="Tumour_necrosis_fac-like_dom"/>
</dbReference>
<protein>
    <submittedName>
        <fullName evidence="8">Uncharacterized protein LOC111131192</fullName>
    </submittedName>
</protein>
<accession>A0A8B8E1C1</accession>
<proteinExistence type="predicted"/>
<evidence type="ECO:0000313" key="8">
    <source>
        <dbReference type="RefSeq" id="XP_022334317.1"/>
    </source>
</evidence>
<keyword evidence="2" id="KW-0964">Secreted</keyword>
<evidence type="ECO:0000256" key="4">
    <source>
        <dbReference type="SAM" id="Coils"/>
    </source>
</evidence>
<comment type="subcellular location">
    <subcellularLocation>
        <location evidence="1">Secreted</location>
    </subcellularLocation>
</comment>
<feature type="domain" description="C1q" evidence="6">
    <location>
        <begin position="100"/>
        <end position="239"/>
    </location>
</feature>
<evidence type="ECO:0000256" key="1">
    <source>
        <dbReference type="ARBA" id="ARBA00004613"/>
    </source>
</evidence>
<dbReference type="Gene3D" id="2.60.120.40">
    <property type="match status" value="1"/>
</dbReference>
<reference evidence="8" key="1">
    <citation type="submission" date="2025-08" db="UniProtKB">
        <authorList>
            <consortium name="RefSeq"/>
        </authorList>
    </citation>
    <scope>IDENTIFICATION</scope>
    <source>
        <tissue evidence="8">Whole sample</tissue>
    </source>
</reference>
<evidence type="ECO:0000313" key="7">
    <source>
        <dbReference type="Proteomes" id="UP000694844"/>
    </source>
</evidence>
<feature type="chain" id="PRO_5034065556" evidence="5">
    <location>
        <begin position="17"/>
        <end position="239"/>
    </location>
</feature>
<dbReference type="InterPro" id="IPR050822">
    <property type="entry name" value="Cerebellin_Synaptic_Org"/>
</dbReference>
<dbReference type="GO" id="GO:0005576">
    <property type="term" value="C:extracellular region"/>
    <property type="evidence" value="ECO:0007669"/>
    <property type="project" value="UniProtKB-SubCell"/>
</dbReference>
<dbReference type="Proteomes" id="UP000694844">
    <property type="component" value="Chromosome 4"/>
</dbReference>
<feature type="signal peptide" evidence="5">
    <location>
        <begin position="1"/>
        <end position="16"/>
    </location>
</feature>
<dbReference type="GeneID" id="111131192"/>
<dbReference type="InterPro" id="IPR001073">
    <property type="entry name" value="C1q_dom"/>
</dbReference>
<keyword evidence="7" id="KW-1185">Reference proteome</keyword>
<gene>
    <name evidence="8" type="primary">LOC111131192</name>
</gene>
<dbReference type="Pfam" id="PF00386">
    <property type="entry name" value="C1q"/>
    <property type="match status" value="1"/>
</dbReference>
<name>A0A8B8E1C1_CRAVI</name>
<dbReference type="PANTHER" id="PTHR22923">
    <property type="entry name" value="CEREBELLIN-RELATED"/>
    <property type="match status" value="1"/>
</dbReference>
<evidence type="ECO:0000256" key="2">
    <source>
        <dbReference type="ARBA" id="ARBA00022525"/>
    </source>
</evidence>
<keyword evidence="3 5" id="KW-0732">Signal</keyword>
<dbReference type="PANTHER" id="PTHR22923:SF64">
    <property type="entry name" value="C1Q-RELATED FACTOR"/>
    <property type="match status" value="1"/>
</dbReference>
<dbReference type="RefSeq" id="XP_022334317.1">
    <property type="nucleotide sequence ID" value="XM_022478609.1"/>
</dbReference>
<organism evidence="7 8">
    <name type="scientific">Crassostrea virginica</name>
    <name type="common">Eastern oyster</name>
    <dbReference type="NCBI Taxonomy" id="6565"/>
    <lineage>
        <taxon>Eukaryota</taxon>
        <taxon>Metazoa</taxon>
        <taxon>Spiralia</taxon>
        <taxon>Lophotrochozoa</taxon>
        <taxon>Mollusca</taxon>
        <taxon>Bivalvia</taxon>
        <taxon>Autobranchia</taxon>
        <taxon>Pteriomorphia</taxon>
        <taxon>Ostreida</taxon>
        <taxon>Ostreoidea</taxon>
        <taxon>Ostreidae</taxon>
        <taxon>Crassostrea</taxon>
    </lineage>
</organism>
<dbReference type="SUPFAM" id="SSF49842">
    <property type="entry name" value="TNF-like"/>
    <property type="match status" value="1"/>
</dbReference>
<dbReference type="AlphaFoldDB" id="A0A8B8E1C1"/>
<evidence type="ECO:0000259" key="6">
    <source>
        <dbReference type="PROSITE" id="PS50871"/>
    </source>
</evidence>
<dbReference type="OrthoDB" id="6126406at2759"/>
<dbReference type="PROSITE" id="PS50871">
    <property type="entry name" value="C1Q"/>
    <property type="match status" value="1"/>
</dbReference>
<evidence type="ECO:0000256" key="3">
    <source>
        <dbReference type="ARBA" id="ARBA00022729"/>
    </source>
</evidence>
<sequence>MVLLIFIFVLVQPVLGFLVTESCGDSVDCKLNSLIQITARQQHVLDQQSQKIAALENQLSAMTCRPQNAVSDHVQEETTSKESEMPTMDACKSNGLKLGPDTTIPSFYAIKSRDQRDLAKGGRIMFETAVTNVYKAYDVFSGVFKVPLKGTYGFMWNIAMNNIENHACFSLFVNDQVVGQTYLWNNGSDAMSTGFSIVEVNSGDDVFMSVCNVSQPLGEITSDIYRRTSFAGWCIACAG</sequence>
<dbReference type="KEGG" id="cvn:111131192"/>
<dbReference type="SMART" id="SM00110">
    <property type="entry name" value="C1Q"/>
    <property type="match status" value="1"/>
</dbReference>
<keyword evidence="4" id="KW-0175">Coiled coil</keyword>